<evidence type="ECO:0000313" key="2">
    <source>
        <dbReference type="Proteomes" id="UP000281553"/>
    </source>
</evidence>
<proteinExistence type="predicted"/>
<sequence length="106" mass="11688">MQWFKGSIFGAFRRDFLDFALHSPATQPLLGILFSDKGLVIPDEFFFQTVAFNPHLRAPGACRFLPLPTEVGMGYPATYALANVPPSRGLAGYVGNTGMRAFSFIR</sequence>
<evidence type="ECO:0000313" key="1">
    <source>
        <dbReference type="EMBL" id="VDN16917.1"/>
    </source>
</evidence>
<reference evidence="1 2" key="1">
    <citation type="submission" date="2018-11" db="EMBL/GenBank/DDBJ databases">
        <authorList>
            <consortium name="Pathogen Informatics"/>
        </authorList>
    </citation>
    <scope>NUCLEOTIDE SEQUENCE [LARGE SCALE GENOMIC DNA]</scope>
</reference>
<gene>
    <name evidence="1" type="ORF">DILT_LOCUS12748</name>
</gene>
<dbReference type="Proteomes" id="UP000281553">
    <property type="component" value="Unassembled WGS sequence"/>
</dbReference>
<dbReference type="AlphaFoldDB" id="A0A3P7LZ62"/>
<dbReference type="EMBL" id="UYRU01067567">
    <property type="protein sequence ID" value="VDN16917.1"/>
    <property type="molecule type" value="Genomic_DNA"/>
</dbReference>
<keyword evidence="2" id="KW-1185">Reference proteome</keyword>
<dbReference type="OrthoDB" id="2019572at2759"/>
<protein>
    <submittedName>
        <fullName evidence="1">Uncharacterized protein</fullName>
    </submittedName>
</protein>
<organism evidence="1 2">
    <name type="scientific">Dibothriocephalus latus</name>
    <name type="common">Fish tapeworm</name>
    <name type="synonym">Diphyllobothrium latum</name>
    <dbReference type="NCBI Taxonomy" id="60516"/>
    <lineage>
        <taxon>Eukaryota</taxon>
        <taxon>Metazoa</taxon>
        <taxon>Spiralia</taxon>
        <taxon>Lophotrochozoa</taxon>
        <taxon>Platyhelminthes</taxon>
        <taxon>Cestoda</taxon>
        <taxon>Eucestoda</taxon>
        <taxon>Diphyllobothriidea</taxon>
        <taxon>Diphyllobothriidae</taxon>
        <taxon>Dibothriocephalus</taxon>
    </lineage>
</organism>
<name>A0A3P7LZ62_DIBLA</name>
<accession>A0A3P7LZ62</accession>